<evidence type="ECO:0000256" key="3">
    <source>
        <dbReference type="ARBA" id="ARBA00022840"/>
    </source>
</evidence>
<dbReference type="PANTHER" id="PTHR24220">
    <property type="entry name" value="IMPORT ATP-BINDING PROTEIN"/>
    <property type="match status" value="1"/>
</dbReference>
<dbReference type="EMBL" id="JAPHNL010000330">
    <property type="protein sequence ID" value="MCX3064013.1"/>
    <property type="molecule type" value="Genomic_DNA"/>
</dbReference>
<evidence type="ECO:0000259" key="4">
    <source>
        <dbReference type="PROSITE" id="PS50893"/>
    </source>
</evidence>
<evidence type="ECO:0000256" key="2">
    <source>
        <dbReference type="ARBA" id="ARBA00022741"/>
    </source>
</evidence>
<dbReference type="SMART" id="SM00382">
    <property type="entry name" value="AAA"/>
    <property type="match status" value="1"/>
</dbReference>
<dbReference type="SUPFAM" id="SSF52540">
    <property type="entry name" value="P-loop containing nucleoside triphosphate hydrolases"/>
    <property type="match status" value="1"/>
</dbReference>
<evidence type="ECO:0000313" key="5">
    <source>
        <dbReference type="EMBL" id="MCX3064013.1"/>
    </source>
</evidence>
<keyword evidence="2" id="KW-0547">Nucleotide-binding</keyword>
<dbReference type="PROSITE" id="PS50893">
    <property type="entry name" value="ABC_TRANSPORTER_2"/>
    <property type="match status" value="1"/>
</dbReference>
<evidence type="ECO:0000256" key="1">
    <source>
        <dbReference type="ARBA" id="ARBA00022448"/>
    </source>
</evidence>
<proteinExistence type="predicted"/>
<name>A0ABT3U3V4_9ACTN</name>
<dbReference type="InterPro" id="IPR027417">
    <property type="entry name" value="P-loop_NTPase"/>
</dbReference>
<reference evidence="5" key="1">
    <citation type="submission" date="2022-10" db="EMBL/GenBank/DDBJ databases">
        <title>Streptomyces beihaiensis sp. nov., a chitin degrading actinobacterium, isolated from shrimp pond soil.</title>
        <authorList>
            <person name="Xie J."/>
            <person name="Shen N."/>
        </authorList>
    </citation>
    <scope>NUCLEOTIDE SEQUENCE</scope>
    <source>
        <strain evidence="5">GXMU-J5</strain>
    </source>
</reference>
<organism evidence="5 6">
    <name type="scientific">Streptomyces beihaiensis</name>
    <dbReference type="NCBI Taxonomy" id="2984495"/>
    <lineage>
        <taxon>Bacteria</taxon>
        <taxon>Bacillati</taxon>
        <taxon>Actinomycetota</taxon>
        <taxon>Actinomycetes</taxon>
        <taxon>Kitasatosporales</taxon>
        <taxon>Streptomycetaceae</taxon>
        <taxon>Streptomyces</taxon>
    </lineage>
</organism>
<dbReference type="GO" id="GO:0005524">
    <property type="term" value="F:ATP binding"/>
    <property type="evidence" value="ECO:0007669"/>
    <property type="project" value="UniProtKB-KW"/>
</dbReference>
<comment type="caution">
    <text evidence="5">The sequence shown here is derived from an EMBL/GenBank/DDBJ whole genome shotgun (WGS) entry which is preliminary data.</text>
</comment>
<dbReference type="RefSeq" id="WP_266605426.1">
    <property type="nucleotide sequence ID" value="NZ_JAPHNL010000330.1"/>
</dbReference>
<keyword evidence="3 5" id="KW-0067">ATP-binding</keyword>
<accession>A0ABT3U3V4</accession>
<dbReference type="Proteomes" id="UP001163064">
    <property type="component" value="Unassembled WGS sequence"/>
</dbReference>
<dbReference type="PROSITE" id="PS00211">
    <property type="entry name" value="ABC_TRANSPORTER_1"/>
    <property type="match status" value="1"/>
</dbReference>
<dbReference type="Pfam" id="PF00005">
    <property type="entry name" value="ABC_tran"/>
    <property type="match status" value="1"/>
</dbReference>
<keyword evidence="1" id="KW-0813">Transport</keyword>
<dbReference type="InterPro" id="IPR003439">
    <property type="entry name" value="ABC_transporter-like_ATP-bd"/>
</dbReference>
<gene>
    <name evidence="5" type="ORF">OFY01_30505</name>
</gene>
<dbReference type="PANTHER" id="PTHR24220:SF659">
    <property type="entry name" value="TRANSPORTER, PUTATIVE-RELATED"/>
    <property type="match status" value="1"/>
</dbReference>
<protein>
    <submittedName>
        <fullName evidence="5">ABC transporter ATP-binding protein</fullName>
    </submittedName>
</protein>
<dbReference type="InterPro" id="IPR003593">
    <property type="entry name" value="AAA+_ATPase"/>
</dbReference>
<dbReference type="Gene3D" id="3.40.50.300">
    <property type="entry name" value="P-loop containing nucleotide triphosphate hydrolases"/>
    <property type="match status" value="1"/>
</dbReference>
<dbReference type="CDD" id="cd03255">
    <property type="entry name" value="ABC_MJ0796_LolCDE_FtsE"/>
    <property type="match status" value="1"/>
</dbReference>
<keyword evidence="6" id="KW-1185">Reference proteome</keyword>
<sequence>MRAPVRRRGSVRLRGVDKTYGTAEAAVHALRGVDLDIEPGELVVVLGPSGSGKTTLLNLIGGIEAADAGRLAVAEQDISHSKPASLTAFRREHIGFVFQFFNLVPTLTARENVEVIVELTGRGDRARATELLEAVGLGDRTDHFPAQMSGGQQQRVAIARALVTDPDLLLADEPTGALDTATGRRILELMQRSNREGRTVLMVTHNAGIAALAHRVVRMRDGRVESVERQATPADVSAVEW</sequence>
<dbReference type="InterPro" id="IPR017871">
    <property type="entry name" value="ABC_transporter-like_CS"/>
</dbReference>
<feature type="domain" description="ABC transporter" evidence="4">
    <location>
        <begin position="11"/>
        <end position="239"/>
    </location>
</feature>
<dbReference type="InterPro" id="IPR017911">
    <property type="entry name" value="MacB-like_ATP-bd"/>
</dbReference>
<dbReference type="InterPro" id="IPR015854">
    <property type="entry name" value="ABC_transpr_LolD-like"/>
</dbReference>
<evidence type="ECO:0000313" key="6">
    <source>
        <dbReference type="Proteomes" id="UP001163064"/>
    </source>
</evidence>